<evidence type="ECO:0000313" key="2">
    <source>
        <dbReference type="Proteomes" id="UP000786875"/>
    </source>
</evidence>
<name>A0ABS5T5J4_9GAMM</name>
<dbReference type="EMBL" id="JABBFO010000008">
    <property type="protein sequence ID" value="MBT0727616.1"/>
    <property type="molecule type" value="Genomic_DNA"/>
</dbReference>
<reference evidence="1 2" key="1">
    <citation type="submission" date="2020-04" db="EMBL/GenBank/DDBJ databases">
        <title>Genome sequencing of Rosenbergiella species.</title>
        <authorList>
            <person name="Alvarez-Perez S."/>
            <person name="Lievens B."/>
        </authorList>
    </citation>
    <scope>NUCLEOTIDE SEQUENCE [LARGE SCALE GENOMIC DNA]</scope>
    <source>
        <strain evidence="1 2">CdVSA20.1</strain>
    </source>
</reference>
<proteinExistence type="predicted"/>
<dbReference type="SUPFAM" id="SSF55166">
    <property type="entry name" value="Hedgehog/DD-peptidase"/>
    <property type="match status" value="1"/>
</dbReference>
<protein>
    <recommendedName>
        <fullName evidence="3">Peptidoglycan L-alanyl-D-glutamate endopeptidase CwlK</fullName>
    </recommendedName>
</protein>
<keyword evidence="2" id="KW-1185">Reference proteome</keyword>
<comment type="caution">
    <text evidence="1">The sequence shown here is derived from an EMBL/GenBank/DDBJ whole genome shotgun (WGS) entry which is preliminary data.</text>
</comment>
<gene>
    <name evidence="1" type="ORF">HGT73_09500</name>
</gene>
<dbReference type="InterPro" id="IPR009045">
    <property type="entry name" value="Zn_M74/Hedgehog-like"/>
</dbReference>
<evidence type="ECO:0000313" key="1">
    <source>
        <dbReference type="EMBL" id="MBT0727616.1"/>
    </source>
</evidence>
<sequence>MHWSWKLSRNLVKPQHIPRKVGVDIDWVHKHSDGSINISKSIIAAKEMVRAYGMLNLNVAPSLNSRHTEGYAIDMLLSWYGTIEIKDQKGNIVKIKSLPRDGMNKELHKIGQSFGVIKFHNSHKDKPHWSIDGY</sequence>
<organism evidence="1 2">
    <name type="scientific">Rosenbergiella australiborealis</name>
    <dbReference type="NCBI Taxonomy" id="1544696"/>
    <lineage>
        <taxon>Bacteria</taxon>
        <taxon>Pseudomonadati</taxon>
        <taxon>Pseudomonadota</taxon>
        <taxon>Gammaproteobacteria</taxon>
        <taxon>Enterobacterales</taxon>
        <taxon>Erwiniaceae</taxon>
        <taxon>Rosenbergiella</taxon>
    </lineage>
</organism>
<evidence type="ECO:0008006" key="3">
    <source>
        <dbReference type="Google" id="ProtNLM"/>
    </source>
</evidence>
<accession>A0ABS5T5J4</accession>
<dbReference type="Proteomes" id="UP000786875">
    <property type="component" value="Unassembled WGS sequence"/>
</dbReference>